<dbReference type="PANTHER" id="PTHR12400">
    <property type="entry name" value="INOSITOL POLYPHOSPHATE KINASE"/>
    <property type="match status" value="1"/>
</dbReference>
<proteinExistence type="inferred from homology"/>
<gene>
    <name evidence="6" type="ORF">INT45_003700</name>
</gene>
<evidence type="ECO:0000256" key="5">
    <source>
        <dbReference type="SAM" id="MobiDB-lite"/>
    </source>
</evidence>
<feature type="region of interest" description="Disordered" evidence="5">
    <location>
        <begin position="185"/>
        <end position="229"/>
    </location>
</feature>
<dbReference type="AlphaFoldDB" id="A0A8H7S3K6"/>
<dbReference type="GO" id="GO:0032958">
    <property type="term" value="P:inositol phosphate biosynthetic process"/>
    <property type="evidence" value="ECO:0007669"/>
    <property type="project" value="InterPro"/>
</dbReference>
<dbReference type="InterPro" id="IPR005522">
    <property type="entry name" value="IPK"/>
</dbReference>
<protein>
    <recommendedName>
        <fullName evidence="4">Kinase</fullName>
        <ecNumber evidence="4">2.7.-.-</ecNumber>
    </recommendedName>
</protein>
<dbReference type="EC" id="2.7.-.-" evidence="4"/>
<keyword evidence="7" id="KW-1185">Reference proteome</keyword>
<dbReference type="Proteomes" id="UP000646827">
    <property type="component" value="Unassembled WGS sequence"/>
</dbReference>
<comment type="caution">
    <text evidence="6">The sequence shown here is derived from an EMBL/GenBank/DDBJ whole genome shotgun (WGS) entry which is preliminary data.</text>
</comment>
<feature type="compositionally biased region" description="Low complexity" evidence="5">
    <location>
        <begin position="107"/>
        <end position="117"/>
    </location>
</feature>
<evidence type="ECO:0000256" key="3">
    <source>
        <dbReference type="ARBA" id="ARBA00022777"/>
    </source>
</evidence>
<keyword evidence="3 4" id="KW-0418">Kinase</keyword>
<organism evidence="6 7">
    <name type="scientific">Circinella minor</name>
    <dbReference type="NCBI Taxonomy" id="1195481"/>
    <lineage>
        <taxon>Eukaryota</taxon>
        <taxon>Fungi</taxon>
        <taxon>Fungi incertae sedis</taxon>
        <taxon>Mucoromycota</taxon>
        <taxon>Mucoromycotina</taxon>
        <taxon>Mucoromycetes</taxon>
        <taxon>Mucorales</taxon>
        <taxon>Lichtheimiaceae</taxon>
        <taxon>Circinella</taxon>
    </lineage>
</organism>
<dbReference type="EMBL" id="JAEPRB010000093">
    <property type="protein sequence ID" value="KAG2222055.1"/>
    <property type="molecule type" value="Genomic_DNA"/>
</dbReference>
<reference evidence="6 7" key="1">
    <citation type="submission" date="2020-12" db="EMBL/GenBank/DDBJ databases">
        <title>Metabolic potential, ecology and presence of endohyphal bacteria is reflected in genomic diversity of Mucoromycotina.</title>
        <authorList>
            <person name="Muszewska A."/>
            <person name="Okrasinska A."/>
            <person name="Steczkiewicz K."/>
            <person name="Drgas O."/>
            <person name="Orlowska M."/>
            <person name="Perlinska-Lenart U."/>
            <person name="Aleksandrzak-Piekarczyk T."/>
            <person name="Szatraj K."/>
            <person name="Zielenkiewicz U."/>
            <person name="Pilsyk S."/>
            <person name="Malc E."/>
            <person name="Mieczkowski P."/>
            <person name="Kruszewska J.S."/>
            <person name="Biernat P."/>
            <person name="Pawlowska J."/>
        </authorList>
    </citation>
    <scope>NUCLEOTIDE SEQUENCE [LARGE SCALE GENOMIC DNA]</scope>
    <source>
        <strain evidence="6 7">CBS 142.35</strain>
    </source>
</reference>
<sequence>MTDKDNKKSGQPQQQSRPPIKESKSSLALLPLTHRAGGHVRMFRLANGAICKAISDKEREFYEDLERKPKCQSFIPRYMGVIIISDHQTQGPRIILERDRRRLKQFTPPNSSSSSTNIHASGFMRPMRRSTTVVMSSEPAESITHTVLPVYRNGHPPYYNPMNHPQKKYIRSISCPPILRIEKLDKKQQQQRHQQQQTSMVSIKNDKENENEIDRKKENQRQKEKEQQLLDQEDLHEFIVMEDLTFGMKHPCVLDLKMGTRQYGVYALESKMKSQTTKCEKSTSKSLGVRMCGMQVYRARTGKCQSQDKYVGRELDTDGFRDTLYSFLFDGARLLVEYIPDLINKLWELERVIKTMHGYRFFGSSLLIIYDGADTTKPVDLRLIDFAHCVTQQEFLQNYSNMTYPPEHSIDQPDHGYLKGLHTLMHMLQTIASRHFNASPI</sequence>
<evidence type="ECO:0000256" key="4">
    <source>
        <dbReference type="RuleBase" id="RU363090"/>
    </source>
</evidence>
<accession>A0A8H7S3K6</accession>
<dbReference type="Gene3D" id="3.30.470.160">
    <property type="entry name" value="Inositol polyphosphate kinase"/>
    <property type="match status" value="1"/>
</dbReference>
<dbReference type="GO" id="GO:0046854">
    <property type="term" value="P:phosphatidylinositol phosphate biosynthetic process"/>
    <property type="evidence" value="ECO:0007669"/>
    <property type="project" value="TreeGrafter"/>
</dbReference>
<dbReference type="GO" id="GO:0008440">
    <property type="term" value="F:inositol-1,4,5-trisphosphate 3-kinase activity"/>
    <property type="evidence" value="ECO:0007669"/>
    <property type="project" value="TreeGrafter"/>
</dbReference>
<dbReference type="GO" id="GO:0005634">
    <property type="term" value="C:nucleus"/>
    <property type="evidence" value="ECO:0007669"/>
    <property type="project" value="TreeGrafter"/>
</dbReference>
<evidence type="ECO:0000256" key="2">
    <source>
        <dbReference type="ARBA" id="ARBA00022679"/>
    </source>
</evidence>
<dbReference type="GO" id="GO:0000824">
    <property type="term" value="F:inositol-1,4,5,6-tetrakisphosphate 3-kinase activity"/>
    <property type="evidence" value="ECO:0007669"/>
    <property type="project" value="TreeGrafter"/>
</dbReference>
<dbReference type="SUPFAM" id="SSF56104">
    <property type="entry name" value="SAICAR synthase-like"/>
    <property type="match status" value="1"/>
</dbReference>
<feature type="region of interest" description="Disordered" evidence="5">
    <location>
        <begin position="105"/>
        <end position="126"/>
    </location>
</feature>
<dbReference type="InterPro" id="IPR038286">
    <property type="entry name" value="IPK_sf"/>
</dbReference>
<evidence type="ECO:0000313" key="6">
    <source>
        <dbReference type="EMBL" id="KAG2222055.1"/>
    </source>
</evidence>
<name>A0A8H7S3K6_9FUNG</name>
<dbReference type="PANTHER" id="PTHR12400:SF21">
    <property type="entry name" value="KINASE"/>
    <property type="match status" value="1"/>
</dbReference>
<dbReference type="OrthoDB" id="2573163at2759"/>
<evidence type="ECO:0000313" key="7">
    <source>
        <dbReference type="Proteomes" id="UP000646827"/>
    </source>
</evidence>
<evidence type="ECO:0000256" key="1">
    <source>
        <dbReference type="ARBA" id="ARBA00007374"/>
    </source>
</evidence>
<comment type="similarity">
    <text evidence="1 4">Belongs to the inositol phosphokinase (IPK) family.</text>
</comment>
<feature type="compositionally biased region" description="Basic and acidic residues" evidence="5">
    <location>
        <begin position="204"/>
        <end position="229"/>
    </location>
</feature>
<dbReference type="Pfam" id="PF03770">
    <property type="entry name" value="IPK"/>
    <property type="match status" value="1"/>
</dbReference>
<feature type="region of interest" description="Disordered" evidence="5">
    <location>
        <begin position="1"/>
        <end position="26"/>
    </location>
</feature>
<keyword evidence="2 4" id="KW-0808">Transferase</keyword>
<dbReference type="GO" id="GO:0005737">
    <property type="term" value="C:cytoplasm"/>
    <property type="evidence" value="ECO:0007669"/>
    <property type="project" value="TreeGrafter"/>
</dbReference>